<feature type="transmembrane region" description="Helical" evidence="1">
    <location>
        <begin position="165"/>
        <end position="182"/>
    </location>
</feature>
<proteinExistence type="predicted"/>
<gene>
    <name evidence="2" type="ORF">SAMN04488047_12117</name>
</gene>
<dbReference type="RefSeq" id="WP_093424712.1">
    <property type="nucleotide sequence ID" value="NZ_FOXA01000021.1"/>
</dbReference>
<keyword evidence="1" id="KW-1133">Transmembrane helix</keyword>
<evidence type="ECO:0000313" key="3">
    <source>
        <dbReference type="Proteomes" id="UP000199356"/>
    </source>
</evidence>
<accession>A0A1I5UJ40</accession>
<dbReference type="EMBL" id="FOXA01000021">
    <property type="protein sequence ID" value="SFP95272.1"/>
    <property type="molecule type" value="Genomic_DNA"/>
</dbReference>
<feature type="transmembrane region" description="Helical" evidence="1">
    <location>
        <begin position="139"/>
        <end position="159"/>
    </location>
</feature>
<protein>
    <submittedName>
        <fullName evidence="2">Uncharacterized protein</fullName>
    </submittedName>
</protein>
<dbReference type="Proteomes" id="UP000199356">
    <property type="component" value="Unassembled WGS sequence"/>
</dbReference>
<keyword evidence="1" id="KW-0812">Transmembrane</keyword>
<evidence type="ECO:0000313" key="2">
    <source>
        <dbReference type="EMBL" id="SFP95272.1"/>
    </source>
</evidence>
<organism evidence="2 3">
    <name type="scientific">Tranquillimonas alkanivorans</name>
    <dbReference type="NCBI Taxonomy" id="441119"/>
    <lineage>
        <taxon>Bacteria</taxon>
        <taxon>Pseudomonadati</taxon>
        <taxon>Pseudomonadota</taxon>
        <taxon>Alphaproteobacteria</taxon>
        <taxon>Rhodobacterales</taxon>
        <taxon>Roseobacteraceae</taxon>
        <taxon>Tranquillimonas</taxon>
    </lineage>
</organism>
<keyword evidence="3" id="KW-1185">Reference proteome</keyword>
<evidence type="ECO:0000256" key="1">
    <source>
        <dbReference type="SAM" id="Phobius"/>
    </source>
</evidence>
<keyword evidence="1" id="KW-0472">Membrane</keyword>
<feature type="transmembrane region" description="Helical" evidence="1">
    <location>
        <begin position="45"/>
        <end position="65"/>
    </location>
</feature>
<dbReference type="OrthoDB" id="7832851at2"/>
<dbReference type="AlphaFoldDB" id="A0A1I5UJ40"/>
<feature type="transmembrane region" description="Helical" evidence="1">
    <location>
        <begin position="77"/>
        <end position="94"/>
    </location>
</feature>
<sequence length="183" mass="18428">MALVPLIAMGWVALQAVGDHPAAAVCDSVADFATRELPGLNGELVLLSMAGFIGTLGSAIASPLVDTAGIDLSSIPAALLLVGVFWLVPITGQIGMNPILAVSLIGPLLPSPEVLGIAPVAMVSAITSDWALSGVTSPFTASVLLIAAYGNVSPALVAWRWNGGYVMTVGAVVSLLICALVTV</sequence>
<name>A0A1I5UJ40_9RHOB</name>
<reference evidence="2 3" key="1">
    <citation type="submission" date="2016-10" db="EMBL/GenBank/DDBJ databases">
        <authorList>
            <person name="de Groot N.N."/>
        </authorList>
    </citation>
    <scope>NUCLEOTIDE SEQUENCE [LARGE SCALE GENOMIC DNA]</scope>
    <source>
        <strain evidence="2 3">DSM 19547</strain>
    </source>
</reference>
<dbReference type="STRING" id="441119.SAMN04488047_12117"/>